<dbReference type="GO" id="GO:0006434">
    <property type="term" value="P:seryl-tRNA aminoacylation"/>
    <property type="evidence" value="ECO:0007669"/>
    <property type="project" value="UniProtKB-UniRule"/>
</dbReference>
<evidence type="ECO:0000313" key="18">
    <source>
        <dbReference type="Proteomes" id="UP000005306"/>
    </source>
</evidence>
<feature type="binding site" evidence="13">
    <location>
        <position position="232"/>
    </location>
    <ligand>
        <name>L-serine</name>
        <dbReference type="ChEBI" id="CHEBI:33384"/>
    </ligand>
</feature>
<evidence type="ECO:0000256" key="12">
    <source>
        <dbReference type="HAMAP-Rule" id="MF_00176"/>
    </source>
</evidence>
<dbReference type="EC" id="6.1.1.11" evidence="12"/>
<dbReference type="Gene3D" id="1.10.287.40">
    <property type="entry name" value="Serine-tRNA synthetase, tRNA binding domain"/>
    <property type="match status" value="1"/>
</dbReference>
<feature type="binding site" evidence="12">
    <location>
        <begin position="232"/>
        <end position="234"/>
    </location>
    <ligand>
        <name>L-serine</name>
        <dbReference type="ChEBI" id="CHEBI:33384"/>
    </ligand>
</feature>
<dbReference type="Pfam" id="PF00587">
    <property type="entry name" value="tRNA-synt_2b"/>
    <property type="match status" value="1"/>
</dbReference>
<evidence type="ECO:0000256" key="3">
    <source>
        <dbReference type="ARBA" id="ARBA00010728"/>
    </source>
</evidence>
<dbReference type="InterPro" id="IPR010978">
    <property type="entry name" value="tRNA-bd_arm"/>
</dbReference>
<comment type="catalytic activity">
    <reaction evidence="10 12">
        <text>tRNA(Sec) + L-serine + ATP = L-seryl-tRNA(Sec) + AMP + diphosphate + H(+)</text>
        <dbReference type="Rhea" id="RHEA:42580"/>
        <dbReference type="Rhea" id="RHEA-COMP:9742"/>
        <dbReference type="Rhea" id="RHEA-COMP:10128"/>
        <dbReference type="ChEBI" id="CHEBI:15378"/>
        <dbReference type="ChEBI" id="CHEBI:30616"/>
        <dbReference type="ChEBI" id="CHEBI:33019"/>
        <dbReference type="ChEBI" id="CHEBI:33384"/>
        <dbReference type="ChEBI" id="CHEBI:78442"/>
        <dbReference type="ChEBI" id="CHEBI:78533"/>
        <dbReference type="ChEBI" id="CHEBI:456215"/>
        <dbReference type="EC" id="6.1.1.11"/>
    </reaction>
</comment>
<dbReference type="PIRSF" id="PIRSF001529">
    <property type="entry name" value="Ser-tRNA-synth_IIa"/>
    <property type="match status" value="1"/>
</dbReference>
<keyword evidence="6 12" id="KW-0547">Nucleotide-binding</keyword>
<dbReference type="HOGENOM" id="CLU_023797_1_1_5"/>
<dbReference type="InterPro" id="IPR015866">
    <property type="entry name" value="Ser-tRNA-synth_1_N"/>
</dbReference>
<dbReference type="PROSITE" id="PS50862">
    <property type="entry name" value="AA_TRNA_LIGASE_II"/>
    <property type="match status" value="1"/>
</dbReference>
<feature type="binding site" evidence="13">
    <location>
        <position position="383"/>
    </location>
    <ligand>
        <name>L-serine</name>
        <dbReference type="ChEBI" id="CHEBI:33384"/>
    </ligand>
</feature>
<feature type="binding site" evidence="12 14">
    <location>
        <begin position="263"/>
        <end position="265"/>
    </location>
    <ligand>
        <name>ATP</name>
        <dbReference type="ChEBI" id="CHEBI:30616"/>
    </ligand>
</feature>
<dbReference type="GO" id="GO:0004828">
    <property type="term" value="F:serine-tRNA ligase activity"/>
    <property type="evidence" value="ECO:0007669"/>
    <property type="project" value="UniProtKB-UniRule"/>
</dbReference>
<evidence type="ECO:0000256" key="13">
    <source>
        <dbReference type="PIRSR" id="PIRSR001529-1"/>
    </source>
</evidence>
<evidence type="ECO:0000256" key="8">
    <source>
        <dbReference type="ARBA" id="ARBA00022917"/>
    </source>
</evidence>
<gene>
    <name evidence="12" type="primary">serS</name>
    <name evidence="17" type="ORF">PU1002_01485</name>
</gene>
<name>Q1UZ38_PELU1</name>
<dbReference type="InterPro" id="IPR033729">
    <property type="entry name" value="SerRS_core"/>
</dbReference>
<reference evidence="17 18" key="1">
    <citation type="submission" date="2006-04" db="EMBL/GenBank/DDBJ databases">
        <authorList>
            <person name="Giovannoni S.J."/>
            <person name="Cho J.-C."/>
            <person name="Ferriera S."/>
            <person name="Johnson J."/>
            <person name="Kravitz S."/>
            <person name="Halpern A."/>
            <person name="Remington K."/>
            <person name="Beeson K."/>
            <person name="Tran B."/>
            <person name="Rogers Y.-H."/>
            <person name="Friedman R."/>
            <person name="Venter J.C."/>
        </authorList>
    </citation>
    <scope>NUCLEOTIDE SEQUENCE [LARGE SCALE GENOMIC DNA]</scope>
    <source>
        <strain evidence="17 18">HTCC1002</strain>
    </source>
</reference>
<comment type="caution">
    <text evidence="17">The sequence shown here is derived from an EMBL/GenBank/DDBJ whole genome shotgun (WGS) entry which is preliminary data.</text>
</comment>
<keyword evidence="5 12" id="KW-0436">Ligase</keyword>
<dbReference type="InterPro" id="IPR002317">
    <property type="entry name" value="Ser-tRNA-ligase_type_1"/>
</dbReference>
<comment type="function">
    <text evidence="12">Catalyzes the attachment of serine to tRNA(Ser). Is also able to aminoacylate tRNA(Sec) with serine, to form the misacylated tRNA L-seryl-tRNA(Sec), which will be further converted into selenocysteinyl-tRNA(Sec).</text>
</comment>
<sequence>MIRKIKKMHNIKEIRNDVEAFKKALNKRFIEIDVDKILSLDENNRDYIQQRELLEKEKKDISKSKDQSLFEKSKKITVEIDNISKLQAGVKNELETILSSIPNIPHPDVPTGKDENSNVEISKSGTIPNFKFKPKSHYELGENLNMLDFDLATKTTGSRFVFVKDKLAMLERALSNFMLDTHVNTNGYEEISPPLIATDATMYGTGQLPKFDNDQFELKLDDSSDRKFLIPTAEVILTNIVKDQIIDKKKLPMRMVASTPCFRKEAGSYGKDTKGMIRQHQFYKVEMVSIVEIDKCLPELDRMTDCATKILDLLKLPYRKIVLCTGDMGFSAEKTFDIEVWLPSEDKYREISSCSSCGSFQARRMKARYKNEKKETVLVGTLNGSGLAVGRTLVAILENYQQEDGSILVPEALKPYMNNIEKIVKI</sequence>
<dbReference type="GO" id="GO:0005524">
    <property type="term" value="F:ATP binding"/>
    <property type="evidence" value="ECO:0007669"/>
    <property type="project" value="UniProtKB-UniRule"/>
</dbReference>
<dbReference type="PANTHER" id="PTHR43697">
    <property type="entry name" value="SERYL-TRNA SYNTHETASE"/>
    <property type="match status" value="1"/>
</dbReference>
<organism evidence="17 18">
    <name type="scientific">Pelagibacter ubique (strain HTCC1002)</name>
    <dbReference type="NCBI Taxonomy" id="314261"/>
    <lineage>
        <taxon>Bacteria</taxon>
        <taxon>Pseudomonadati</taxon>
        <taxon>Pseudomonadota</taxon>
        <taxon>Alphaproteobacteria</taxon>
        <taxon>Candidatus Pelagibacterales</taxon>
        <taxon>Candidatus Pelagibacteraceae</taxon>
        <taxon>Candidatus Pelagibacter</taxon>
    </lineage>
</organism>
<dbReference type="SUPFAM" id="SSF46589">
    <property type="entry name" value="tRNA-binding arm"/>
    <property type="match status" value="1"/>
</dbReference>
<accession>Q1UZ38</accession>
<evidence type="ECO:0000256" key="11">
    <source>
        <dbReference type="ARBA" id="ARBA00048823"/>
    </source>
</evidence>
<dbReference type="UniPathway" id="UPA00906">
    <property type="reaction ID" value="UER00895"/>
</dbReference>
<dbReference type="EMBL" id="AAPV01000002">
    <property type="protein sequence ID" value="EAS84353.1"/>
    <property type="molecule type" value="Genomic_DNA"/>
</dbReference>
<comment type="domain">
    <text evidence="12">Consists of two distinct domains, a catalytic core and a N-terminal extension that is involved in tRNA binding.</text>
</comment>
<evidence type="ECO:0000313" key="17">
    <source>
        <dbReference type="EMBL" id="EAS84353.1"/>
    </source>
</evidence>
<keyword evidence="15" id="KW-0175">Coiled coil</keyword>
<dbReference type="NCBIfam" id="TIGR00414">
    <property type="entry name" value="serS"/>
    <property type="match status" value="1"/>
</dbReference>
<keyword evidence="9 12" id="KW-0030">Aminoacyl-tRNA synthetase</keyword>
<evidence type="ECO:0000256" key="6">
    <source>
        <dbReference type="ARBA" id="ARBA00022741"/>
    </source>
</evidence>
<feature type="domain" description="Aminoacyl-transfer RNA synthetases class-II family profile" evidence="16">
    <location>
        <begin position="170"/>
        <end position="410"/>
    </location>
</feature>
<feature type="binding site" evidence="12">
    <location>
        <position position="385"/>
    </location>
    <ligand>
        <name>L-serine</name>
        <dbReference type="ChEBI" id="CHEBI:33384"/>
    </ligand>
</feature>
<feature type="binding site" evidence="13">
    <location>
        <position position="263"/>
    </location>
    <ligand>
        <name>L-serine</name>
        <dbReference type="ChEBI" id="CHEBI:33384"/>
    </ligand>
</feature>
<dbReference type="CDD" id="cd00770">
    <property type="entry name" value="SerRS_core"/>
    <property type="match status" value="1"/>
</dbReference>
<dbReference type="InterPro" id="IPR002314">
    <property type="entry name" value="aa-tRNA-synt_IIb"/>
</dbReference>
<comment type="pathway">
    <text evidence="2 12">Aminoacyl-tRNA biosynthesis; selenocysteinyl-tRNA(Sec) biosynthesis; L-seryl-tRNA(Sec) from L-serine and tRNA(Sec): step 1/1.</text>
</comment>
<dbReference type="SUPFAM" id="SSF55681">
    <property type="entry name" value="Class II aaRS and biotin synthetases"/>
    <property type="match status" value="1"/>
</dbReference>
<comment type="similarity">
    <text evidence="3 12">Belongs to the class-II aminoacyl-tRNA synthetase family. Type-1 seryl-tRNA synthetase subfamily.</text>
</comment>
<evidence type="ECO:0000256" key="7">
    <source>
        <dbReference type="ARBA" id="ARBA00022840"/>
    </source>
</evidence>
<comment type="subcellular location">
    <subcellularLocation>
        <location evidence="1 12">Cytoplasm</location>
    </subcellularLocation>
</comment>
<evidence type="ECO:0000256" key="4">
    <source>
        <dbReference type="ARBA" id="ARBA00022490"/>
    </source>
</evidence>
<keyword evidence="8 12" id="KW-0648">Protein biosynthesis</keyword>
<keyword evidence="4 12" id="KW-0963">Cytoplasm</keyword>
<evidence type="ECO:0000256" key="10">
    <source>
        <dbReference type="ARBA" id="ARBA00047929"/>
    </source>
</evidence>
<evidence type="ECO:0000256" key="5">
    <source>
        <dbReference type="ARBA" id="ARBA00022598"/>
    </source>
</evidence>
<dbReference type="GO" id="GO:0016260">
    <property type="term" value="P:selenocysteine biosynthetic process"/>
    <property type="evidence" value="ECO:0007669"/>
    <property type="project" value="UniProtKB-UniRule"/>
</dbReference>
<protein>
    <recommendedName>
        <fullName evidence="12">Serine--tRNA ligase</fullName>
        <ecNumber evidence="12">6.1.1.11</ecNumber>
    </recommendedName>
    <alternativeName>
        <fullName evidence="12">Seryl-tRNA synthetase</fullName>
        <shortName evidence="12">SerRS</shortName>
    </alternativeName>
    <alternativeName>
        <fullName evidence="12">Seryl-tRNA(Ser/Sec) synthetase</fullName>
    </alternativeName>
</protein>
<evidence type="ECO:0000256" key="2">
    <source>
        <dbReference type="ARBA" id="ARBA00005045"/>
    </source>
</evidence>
<evidence type="ECO:0000256" key="15">
    <source>
        <dbReference type="SAM" id="Coils"/>
    </source>
</evidence>
<evidence type="ECO:0000259" key="16">
    <source>
        <dbReference type="PROSITE" id="PS50862"/>
    </source>
</evidence>
<dbReference type="PRINTS" id="PR00981">
    <property type="entry name" value="TRNASYNTHSER"/>
</dbReference>
<evidence type="ECO:0000256" key="9">
    <source>
        <dbReference type="ARBA" id="ARBA00023146"/>
    </source>
</evidence>
<feature type="coiled-coil region" evidence="15">
    <location>
        <begin position="37"/>
        <end position="64"/>
    </location>
</feature>
<keyword evidence="7 12" id="KW-0067">ATP-binding</keyword>
<dbReference type="Proteomes" id="UP000005306">
    <property type="component" value="Unassembled WGS sequence"/>
</dbReference>
<dbReference type="Gene3D" id="3.30.930.10">
    <property type="entry name" value="Bira Bifunctional Protein, Domain 2"/>
    <property type="match status" value="1"/>
</dbReference>
<dbReference type="InterPro" id="IPR006195">
    <property type="entry name" value="aa-tRNA-synth_II"/>
</dbReference>
<comment type="subunit">
    <text evidence="12">Homodimer. The tRNA molecule binds across the dimer.</text>
</comment>
<dbReference type="HAMAP" id="MF_00176">
    <property type="entry name" value="Ser_tRNA_synth_type1"/>
    <property type="match status" value="1"/>
</dbReference>
<dbReference type="AlphaFoldDB" id="Q1UZ38"/>
<evidence type="ECO:0000256" key="14">
    <source>
        <dbReference type="PIRSR" id="PIRSR001529-2"/>
    </source>
</evidence>
<dbReference type="InterPro" id="IPR042103">
    <property type="entry name" value="SerRS_1_N_sf"/>
</dbReference>
<feature type="binding site" evidence="12 13">
    <location>
        <position position="286"/>
    </location>
    <ligand>
        <name>L-serine</name>
        <dbReference type="ChEBI" id="CHEBI:33384"/>
    </ligand>
</feature>
<dbReference type="GO" id="GO:0005737">
    <property type="term" value="C:cytoplasm"/>
    <property type="evidence" value="ECO:0007669"/>
    <property type="project" value="UniProtKB-SubCell"/>
</dbReference>
<dbReference type="PANTHER" id="PTHR43697:SF1">
    <property type="entry name" value="SERINE--TRNA LIGASE"/>
    <property type="match status" value="1"/>
</dbReference>
<dbReference type="InterPro" id="IPR045864">
    <property type="entry name" value="aa-tRNA-synth_II/BPL/LPL"/>
</dbReference>
<proteinExistence type="inferred from homology"/>
<comment type="catalytic activity">
    <reaction evidence="11 12">
        <text>tRNA(Ser) + L-serine + ATP = L-seryl-tRNA(Ser) + AMP + diphosphate + H(+)</text>
        <dbReference type="Rhea" id="RHEA:12292"/>
        <dbReference type="Rhea" id="RHEA-COMP:9669"/>
        <dbReference type="Rhea" id="RHEA-COMP:9703"/>
        <dbReference type="ChEBI" id="CHEBI:15378"/>
        <dbReference type="ChEBI" id="CHEBI:30616"/>
        <dbReference type="ChEBI" id="CHEBI:33019"/>
        <dbReference type="ChEBI" id="CHEBI:33384"/>
        <dbReference type="ChEBI" id="CHEBI:78442"/>
        <dbReference type="ChEBI" id="CHEBI:78533"/>
        <dbReference type="ChEBI" id="CHEBI:456215"/>
        <dbReference type="EC" id="6.1.1.11"/>
    </reaction>
</comment>
<feature type="binding site" evidence="12 14">
    <location>
        <begin position="350"/>
        <end position="353"/>
    </location>
    <ligand>
        <name>ATP</name>
        <dbReference type="ChEBI" id="CHEBI:30616"/>
    </ligand>
</feature>
<evidence type="ECO:0000256" key="1">
    <source>
        <dbReference type="ARBA" id="ARBA00004496"/>
    </source>
</evidence>
<dbReference type="Pfam" id="PF02403">
    <property type="entry name" value="Seryl_tRNA_N"/>
    <property type="match status" value="1"/>
</dbReference>
<comment type="caution">
    <text evidence="12">Lacks conserved residue(s) required for the propagation of feature annotation.</text>
</comment>